<feature type="compositionally biased region" description="Polar residues" evidence="1">
    <location>
        <begin position="98"/>
        <end position="107"/>
    </location>
</feature>
<evidence type="ECO:0000313" key="3">
    <source>
        <dbReference type="Proteomes" id="UP000886523"/>
    </source>
</evidence>
<feature type="compositionally biased region" description="Polar residues" evidence="1">
    <location>
        <begin position="132"/>
        <end position="147"/>
    </location>
</feature>
<keyword evidence="3" id="KW-1185">Reference proteome</keyword>
<evidence type="ECO:0000313" key="2">
    <source>
        <dbReference type="EMBL" id="KAF9519582.1"/>
    </source>
</evidence>
<feature type="region of interest" description="Disordered" evidence="1">
    <location>
        <begin position="75"/>
        <end position="153"/>
    </location>
</feature>
<dbReference type="Proteomes" id="UP000886523">
    <property type="component" value="Unassembled WGS sequence"/>
</dbReference>
<comment type="caution">
    <text evidence="2">The sequence shown here is derived from an EMBL/GenBank/DDBJ whole genome shotgun (WGS) entry which is preliminary data.</text>
</comment>
<reference evidence="2" key="1">
    <citation type="journal article" date="2020" name="Nat. Commun.">
        <title>Large-scale genome sequencing of mycorrhizal fungi provides insights into the early evolution of symbiotic traits.</title>
        <authorList>
            <person name="Miyauchi S."/>
            <person name="Kiss E."/>
            <person name="Kuo A."/>
            <person name="Drula E."/>
            <person name="Kohler A."/>
            <person name="Sanchez-Garcia M."/>
            <person name="Morin E."/>
            <person name="Andreopoulos B."/>
            <person name="Barry K.W."/>
            <person name="Bonito G."/>
            <person name="Buee M."/>
            <person name="Carver A."/>
            <person name="Chen C."/>
            <person name="Cichocki N."/>
            <person name="Clum A."/>
            <person name="Culley D."/>
            <person name="Crous P.W."/>
            <person name="Fauchery L."/>
            <person name="Girlanda M."/>
            <person name="Hayes R.D."/>
            <person name="Keri Z."/>
            <person name="LaButti K."/>
            <person name="Lipzen A."/>
            <person name="Lombard V."/>
            <person name="Magnuson J."/>
            <person name="Maillard F."/>
            <person name="Murat C."/>
            <person name="Nolan M."/>
            <person name="Ohm R.A."/>
            <person name="Pangilinan J."/>
            <person name="Pereira M.F."/>
            <person name="Perotto S."/>
            <person name="Peter M."/>
            <person name="Pfister S."/>
            <person name="Riley R."/>
            <person name="Sitrit Y."/>
            <person name="Stielow J.B."/>
            <person name="Szollosi G."/>
            <person name="Zifcakova L."/>
            <person name="Stursova M."/>
            <person name="Spatafora J.W."/>
            <person name="Tedersoo L."/>
            <person name="Vaario L.M."/>
            <person name="Yamada A."/>
            <person name="Yan M."/>
            <person name="Wang P."/>
            <person name="Xu J."/>
            <person name="Bruns T."/>
            <person name="Baldrian P."/>
            <person name="Vilgalys R."/>
            <person name="Dunand C."/>
            <person name="Henrissat B."/>
            <person name="Grigoriev I.V."/>
            <person name="Hibbett D."/>
            <person name="Nagy L.G."/>
            <person name="Martin F.M."/>
        </authorList>
    </citation>
    <scope>NUCLEOTIDE SEQUENCE</scope>
    <source>
        <strain evidence="2">UP504</strain>
    </source>
</reference>
<organism evidence="2 3">
    <name type="scientific">Hydnum rufescens UP504</name>
    <dbReference type="NCBI Taxonomy" id="1448309"/>
    <lineage>
        <taxon>Eukaryota</taxon>
        <taxon>Fungi</taxon>
        <taxon>Dikarya</taxon>
        <taxon>Basidiomycota</taxon>
        <taxon>Agaricomycotina</taxon>
        <taxon>Agaricomycetes</taxon>
        <taxon>Cantharellales</taxon>
        <taxon>Hydnaceae</taxon>
        <taxon>Hydnum</taxon>
    </lineage>
</organism>
<protein>
    <submittedName>
        <fullName evidence="2">Uncharacterized protein</fullName>
    </submittedName>
</protein>
<dbReference type="EMBL" id="MU128917">
    <property type="protein sequence ID" value="KAF9519582.1"/>
    <property type="molecule type" value="Genomic_DNA"/>
</dbReference>
<evidence type="ECO:0000256" key="1">
    <source>
        <dbReference type="SAM" id="MobiDB-lite"/>
    </source>
</evidence>
<proteinExistence type="predicted"/>
<accession>A0A9P6B981</accession>
<name>A0A9P6B981_9AGAM</name>
<sequence length="153" mass="15934">MDELGKDSNRAQAQGDASDIPLIVDHNGDVILLLKGARDAASKKVAGGARVVVLSEGMPVIVLVDGGVTKKIRELSSDLRKGPRGPKESGSRHHLSSAYINSESDNAVESDPSGPSEVHLGNELQPQPKPQPCSSNSQASPSVSGVTSALRLH</sequence>
<gene>
    <name evidence="2" type="ORF">BS47DRAFT_1388127</name>
</gene>
<feature type="compositionally biased region" description="Basic and acidic residues" evidence="1">
    <location>
        <begin position="75"/>
        <end position="91"/>
    </location>
</feature>
<dbReference type="AlphaFoldDB" id="A0A9P6B981"/>